<evidence type="ECO:0000256" key="1">
    <source>
        <dbReference type="ARBA" id="ARBA00004141"/>
    </source>
</evidence>
<keyword evidence="7" id="KW-0732">Signal</keyword>
<evidence type="ECO:0000313" key="11">
    <source>
        <dbReference type="EMBL" id="BAM02962.1"/>
    </source>
</evidence>
<keyword evidence="3 6" id="KW-1133">Transmembrane helix</keyword>
<dbReference type="SUPFAM" id="SSF52096">
    <property type="entry name" value="ClpP/crotonase"/>
    <property type="match status" value="1"/>
</dbReference>
<evidence type="ECO:0000259" key="10">
    <source>
        <dbReference type="Pfam" id="PF25145"/>
    </source>
</evidence>
<evidence type="ECO:0000256" key="6">
    <source>
        <dbReference type="SAM" id="Phobius"/>
    </source>
</evidence>
<dbReference type="InterPro" id="IPR012340">
    <property type="entry name" value="NA-bd_OB-fold"/>
</dbReference>
<dbReference type="GO" id="GO:0005886">
    <property type="term" value="C:plasma membrane"/>
    <property type="evidence" value="ECO:0007669"/>
    <property type="project" value="TreeGrafter"/>
</dbReference>
<dbReference type="KEGG" id="phm:PSMK_08030"/>
<dbReference type="Pfam" id="PF24961">
    <property type="entry name" value="NfeD_membrane"/>
    <property type="match status" value="1"/>
</dbReference>
<keyword evidence="2 6" id="KW-0812">Transmembrane</keyword>
<dbReference type="CDD" id="cd07021">
    <property type="entry name" value="Clp_protease_NfeD_like"/>
    <property type="match status" value="1"/>
</dbReference>
<feature type="signal peptide" evidence="7">
    <location>
        <begin position="1"/>
        <end position="23"/>
    </location>
</feature>
<feature type="chain" id="PRO_5003628729" evidence="7">
    <location>
        <begin position="24"/>
        <end position="606"/>
    </location>
</feature>
<dbReference type="InterPro" id="IPR002810">
    <property type="entry name" value="NfeD-like_C"/>
</dbReference>
<dbReference type="Pfam" id="PF25145">
    <property type="entry name" value="NfeD1b_N"/>
    <property type="match status" value="1"/>
</dbReference>
<dbReference type="AlphaFoldDB" id="I0ICH4"/>
<dbReference type="Proteomes" id="UP000007881">
    <property type="component" value="Chromosome"/>
</dbReference>
<proteinExistence type="predicted"/>
<dbReference type="PANTHER" id="PTHR33507:SF3">
    <property type="entry name" value="INNER MEMBRANE PROTEIN YBBJ"/>
    <property type="match status" value="1"/>
</dbReference>
<organism evidence="11 12">
    <name type="scientific">Phycisphaera mikurensis (strain NBRC 102666 / KCTC 22515 / FYK2301M01)</name>
    <dbReference type="NCBI Taxonomy" id="1142394"/>
    <lineage>
        <taxon>Bacteria</taxon>
        <taxon>Pseudomonadati</taxon>
        <taxon>Planctomycetota</taxon>
        <taxon>Phycisphaerae</taxon>
        <taxon>Phycisphaerales</taxon>
        <taxon>Phycisphaeraceae</taxon>
        <taxon>Phycisphaera</taxon>
    </lineage>
</organism>
<keyword evidence="4 6" id="KW-0472">Membrane</keyword>
<evidence type="ECO:0000256" key="2">
    <source>
        <dbReference type="ARBA" id="ARBA00022692"/>
    </source>
</evidence>
<feature type="region of interest" description="Disordered" evidence="5">
    <location>
        <begin position="533"/>
        <end position="564"/>
    </location>
</feature>
<dbReference type="OrthoDB" id="284354at2"/>
<gene>
    <name evidence="11" type="ordered locus">PSMK_08030</name>
</gene>
<dbReference type="InterPro" id="IPR056738">
    <property type="entry name" value="NfeD1b_N"/>
</dbReference>
<dbReference type="Pfam" id="PF01957">
    <property type="entry name" value="NfeD"/>
    <property type="match status" value="1"/>
</dbReference>
<dbReference type="Gene3D" id="3.90.226.10">
    <property type="entry name" value="2-enoyl-CoA Hydratase, Chain A, domain 1"/>
    <property type="match status" value="1"/>
</dbReference>
<evidence type="ECO:0000313" key="12">
    <source>
        <dbReference type="Proteomes" id="UP000007881"/>
    </source>
</evidence>
<dbReference type="EMBL" id="AP012338">
    <property type="protein sequence ID" value="BAM02962.1"/>
    <property type="molecule type" value="Genomic_DNA"/>
</dbReference>
<feature type="transmembrane region" description="Helical" evidence="6">
    <location>
        <begin position="451"/>
        <end position="469"/>
    </location>
</feature>
<sequence length="606" mass="60835">MARRALLLLICLLLLAPLAGVGAAAPGAPGAVPAPRVAEPEPEVTPAPAGPTGPAETAPPATEAAAATPPPAVGSPPAATPIPRRPPLLVLPSGAEVAVIPIEGMIYDFTTDSLRRRMERARAGGATVFVLSLDTPGGVVTSAIDIAKLLKSTPEPTIAWINDQAYSAGSLIATSCDYLVVAPSSSFGDSAPVSMVGELAPTERAKALSPLLNEYRDNARANGHDYAALQAMCVLGVELYYVEDPATGRRHVVNQADHAVLVGGLSPAEADEKIAAMADLAGTGSAVGRPARELADAASAGAWRAVEQLPSGRKLPGGRLHDGSTLYTLSQTEAIDTGIAEAEARTEADLQALLNAASVSTVGQTWSEALAMFLTNPFVRMGLIAIFGIGLFVEMLAPGFGLAGGVALLALAALIGAPLLVGLSEIWHIGLMVIGVVMIVIELLATPTFGLMGIVGVGAVLAGLVLSTVPSSGGGPVPLPAPGTGGRLASATIATLLAFVVTGFASLGLMKVYGRVPGLSRLVLGDAPAIDARSAPPGPDADGAADRGPAVGETGTVRGGGLRPSGSIAIGDRWIDAVSAGGFIEEGTAVTVVEVAGNRVVVEAAA</sequence>
<comment type="subcellular location">
    <subcellularLocation>
        <location evidence="1">Membrane</location>
        <topology evidence="1">Multi-pass membrane protein</topology>
    </subcellularLocation>
</comment>
<dbReference type="PANTHER" id="PTHR33507">
    <property type="entry name" value="INNER MEMBRANE PROTEIN YBBJ"/>
    <property type="match status" value="1"/>
</dbReference>
<dbReference type="STRING" id="1142394.PSMK_08030"/>
<feature type="compositionally biased region" description="Low complexity" evidence="5">
    <location>
        <begin position="52"/>
        <end position="67"/>
    </location>
</feature>
<feature type="compositionally biased region" description="Pro residues" evidence="5">
    <location>
        <begin position="68"/>
        <end position="80"/>
    </location>
</feature>
<feature type="compositionally biased region" description="Low complexity" evidence="5">
    <location>
        <begin position="533"/>
        <end position="552"/>
    </location>
</feature>
<dbReference type="Gene3D" id="2.40.50.140">
    <property type="entry name" value="Nucleic acid-binding proteins"/>
    <property type="match status" value="1"/>
</dbReference>
<feature type="transmembrane region" description="Helical" evidence="6">
    <location>
        <begin position="426"/>
        <end position="444"/>
    </location>
</feature>
<feature type="transmembrane region" description="Helical" evidence="6">
    <location>
        <begin position="489"/>
        <end position="510"/>
    </location>
</feature>
<reference evidence="11 12" key="1">
    <citation type="submission" date="2012-02" db="EMBL/GenBank/DDBJ databases">
        <title>Complete genome sequence of Phycisphaera mikurensis NBRC 102666.</title>
        <authorList>
            <person name="Ankai A."/>
            <person name="Hosoyama A."/>
            <person name="Terui Y."/>
            <person name="Sekine M."/>
            <person name="Fukai R."/>
            <person name="Kato Y."/>
            <person name="Nakamura S."/>
            <person name="Yamada-Narita S."/>
            <person name="Kawakoshi A."/>
            <person name="Fukunaga Y."/>
            <person name="Yamazaki S."/>
            <person name="Fujita N."/>
        </authorList>
    </citation>
    <scope>NUCLEOTIDE SEQUENCE [LARGE SCALE GENOMIC DNA]</scope>
    <source>
        <strain evidence="12">NBRC 102666 / KCTC 22515 / FYK2301M01</strain>
    </source>
</reference>
<feature type="domain" description="NfeD-like C-terminal" evidence="8">
    <location>
        <begin position="551"/>
        <end position="603"/>
    </location>
</feature>
<dbReference type="RefSeq" id="WP_014436182.1">
    <property type="nucleotide sequence ID" value="NC_017080.1"/>
</dbReference>
<protein>
    <submittedName>
        <fullName evidence="11">Uncharacterized protein</fullName>
    </submittedName>
</protein>
<evidence type="ECO:0000259" key="9">
    <source>
        <dbReference type="Pfam" id="PF24961"/>
    </source>
</evidence>
<evidence type="ECO:0000256" key="3">
    <source>
        <dbReference type="ARBA" id="ARBA00022989"/>
    </source>
</evidence>
<dbReference type="InterPro" id="IPR029045">
    <property type="entry name" value="ClpP/crotonase-like_dom_sf"/>
</dbReference>
<feature type="transmembrane region" description="Helical" evidence="6">
    <location>
        <begin position="370"/>
        <end position="393"/>
    </location>
</feature>
<feature type="domain" description="NfeD integral membrane" evidence="9">
    <location>
        <begin position="382"/>
        <end position="510"/>
    </location>
</feature>
<evidence type="ECO:0000256" key="5">
    <source>
        <dbReference type="SAM" id="MobiDB-lite"/>
    </source>
</evidence>
<feature type="transmembrane region" description="Helical" evidence="6">
    <location>
        <begin position="400"/>
        <end position="420"/>
    </location>
</feature>
<evidence type="ECO:0000256" key="7">
    <source>
        <dbReference type="SAM" id="SignalP"/>
    </source>
</evidence>
<dbReference type="HOGENOM" id="CLU_024619_2_0_0"/>
<evidence type="ECO:0000256" key="4">
    <source>
        <dbReference type="ARBA" id="ARBA00023136"/>
    </source>
</evidence>
<name>I0ICH4_PHYMF</name>
<feature type="domain" description="NfeD1b N-terminal" evidence="10">
    <location>
        <begin position="97"/>
        <end position="240"/>
    </location>
</feature>
<accession>I0ICH4</accession>
<dbReference type="eggNOG" id="COG1030">
    <property type="taxonomic scope" value="Bacteria"/>
</dbReference>
<dbReference type="InterPro" id="IPR052165">
    <property type="entry name" value="Membrane_assoc_protease"/>
</dbReference>
<evidence type="ECO:0000259" key="8">
    <source>
        <dbReference type="Pfam" id="PF01957"/>
    </source>
</evidence>
<feature type="region of interest" description="Disordered" evidence="5">
    <location>
        <begin position="29"/>
        <end position="80"/>
    </location>
</feature>
<keyword evidence="12" id="KW-1185">Reference proteome</keyword>
<dbReference type="InterPro" id="IPR056739">
    <property type="entry name" value="NfeD_membrane"/>
</dbReference>